<evidence type="ECO:0000313" key="3">
    <source>
        <dbReference type="EMBL" id="KAF2893088.1"/>
    </source>
</evidence>
<dbReference type="PROSITE" id="PS50878">
    <property type="entry name" value="RT_POL"/>
    <property type="match status" value="1"/>
</dbReference>
<accession>A0A8K0CYE7</accession>
<dbReference type="InterPro" id="IPR043128">
    <property type="entry name" value="Rev_trsase/Diguanyl_cyclase"/>
</dbReference>
<dbReference type="EMBL" id="VTPC01008253">
    <property type="protein sequence ID" value="KAF2893088.1"/>
    <property type="molecule type" value="Genomic_DNA"/>
</dbReference>
<dbReference type="PANTHER" id="PTHR37984">
    <property type="entry name" value="PROTEIN CBG26694"/>
    <property type="match status" value="1"/>
</dbReference>
<dbReference type="AlphaFoldDB" id="A0A8K0CYE7"/>
<dbReference type="InterPro" id="IPR000477">
    <property type="entry name" value="RT_dom"/>
</dbReference>
<dbReference type="InterPro" id="IPR043502">
    <property type="entry name" value="DNA/RNA_pol_sf"/>
</dbReference>
<dbReference type="InterPro" id="IPR050951">
    <property type="entry name" value="Retrovirus_Pol_polyprotein"/>
</dbReference>
<dbReference type="Proteomes" id="UP000801492">
    <property type="component" value="Unassembled WGS sequence"/>
</dbReference>
<dbReference type="PANTHER" id="PTHR37984:SF5">
    <property type="entry name" value="PROTEIN NYNRIN-LIKE"/>
    <property type="match status" value="1"/>
</dbReference>
<feature type="domain" description="Reverse transcriptase" evidence="2">
    <location>
        <begin position="1"/>
        <end position="190"/>
    </location>
</feature>
<dbReference type="Gene3D" id="3.30.70.270">
    <property type="match status" value="1"/>
</dbReference>
<feature type="region of interest" description="Disordered" evidence="1">
    <location>
        <begin position="1"/>
        <end position="59"/>
    </location>
</feature>
<protein>
    <recommendedName>
        <fullName evidence="2">Reverse transcriptase domain-containing protein</fullName>
    </recommendedName>
</protein>
<evidence type="ECO:0000259" key="2">
    <source>
        <dbReference type="PROSITE" id="PS50878"/>
    </source>
</evidence>
<reference evidence="3" key="1">
    <citation type="submission" date="2019-08" db="EMBL/GenBank/DDBJ databases">
        <title>The genome of the North American firefly Photinus pyralis.</title>
        <authorList>
            <consortium name="Photinus pyralis genome working group"/>
            <person name="Fallon T.R."/>
            <person name="Sander Lower S.E."/>
            <person name="Weng J.-K."/>
        </authorList>
    </citation>
    <scope>NUCLEOTIDE SEQUENCE</scope>
    <source>
        <strain evidence="3">TRF0915ILg1</strain>
        <tissue evidence="3">Whole body</tissue>
    </source>
</reference>
<gene>
    <name evidence="3" type="ORF">ILUMI_13085</name>
</gene>
<dbReference type="OrthoDB" id="6776789at2759"/>
<dbReference type="CDD" id="cd01647">
    <property type="entry name" value="RT_LTR"/>
    <property type="match status" value="1"/>
</dbReference>
<evidence type="ECO:0000256" key="1">
    <source>
        <dbReference type="SAM" id="MobiDB-lite"/>
    </source>
</evidence>
<evidence type="ECO:0000313" key="4">
    <source>
        <dbReference type="Proteomes" id="UP000801492"/>
    </source>
</evidence>
<organism evidence="3 4">
    <name type="scientific">Ignelater luminosus</name>
    <name type="common">Cucubano</name>
    <name type="synonym">Pyrophorus luminosus</name>
    <dbReference type="NCBI Taxonomy" id="2038154"/>
    <lineage>
        <taxon>Eukaryota</taxon>
        <taxon>Metazoa</taxon>
        <taxon>Ecdysozoa</taxon>
        <taxon>Arthropoda</taxon>
        <taxon>Hexapoda</taxon>
        <taxon>Insecta</taxon>
        <taxon>Pterygota</taxon>
        <taxon>Neoptera</taxon>
        <taxon>Endopterygota</taxon>
        <taxon>Coleoptera</taxon>
        <taxon>Polyphaga</taxon>
        <taxon>Elateriformia</taxon>
        <taxon>Elateroidea</taxon>
        <taxon>Elateridae</taxon>
        <taxon>Agrypninae</taxon>
        <taxon>Pyrophorini</taxon>
        <taxon>Ignelater</taxon>
    </lineage>
</organism>
<dbReference type="GO" id="GO:0071897">
    <property type="term" value="P:DNA biosynthetic process"/>
    <property type="evidence" value="ECO:0007669"/>
    <property type="project" value="UniProtKB-ARBA"/>
</dbReference>
<dbReference type="SUPFAM" id="SSF56672">
    <property type="entry name" value="DNA/RNA polymerases"/>
    <property type="match status" value="1"/>
</dbReference>
<dbReference type="Pfam" id="PF00078">
    <property type="entry name" value="RVT_1"/>
    <property type="match status" value="1"/>
</dbReference>
<feature type="compositionally biased region" description="Basic and acidic residues" evidence="1">
    <location>
        <begin position="32"/>
        <end position="52"/>
    </location>
</feature>
<sequence length="190" mass="21424">MKSTSNSSGADAENIDRVVTGRHNSSPGPSDDNARGRKAGRDNYHFRNRSESRAQAPSSGDWVNPLVLVKKSDDSLRIYEITSKLKDARIFSKLDANQAFYQIPLDEASSNLCTVGTPFGRYKFLRLPYGVKCAPEVFNERFRQIFNMENVAVYIDDIIVCEKSKAEHDRTLEAVLETARKNNVKFNLSK</sequence>
<comment type="caution">
    <text evidence="3">The sequence shown here is derived from an EMBL/GenBank/DDBJ whole genome shotgun (WGS) entry which is preliminary data.</text>
</comment>
<proteinExistence type="predicted"/>
<keyword evidence="4" id="KW-1185">Reference proteome</keyword>
<name>A0A8K0CYE7_IGNLU</name>